<evidence type="ECO:0000313" key="1">
    <source>
        <dbReference type="EMBL" id="NMX24816.1"/>
    </source>
</evidence>
<dbReference type="AlphaFoldDB" id="A0A7Y0VBL0"/>
<dbReference type="EMBL" id="JABBCN010000003">
    <property type="protein sequence ID" value="NMX24816.1"/>
    <property type="molecule type" value="Genomic_DNA"/>
</dbReference>
<protein>
    <submittedName>
        <fullName evidence="1">Uncharacterized protein</fullName>
    </submittedName>
</protein>
<name>A0A7Y0VBL0_STRSA</name>
<gene>
    <name evidence="1" type="ORF">HGP05_08620</name>
</gene>
<reference evidence="1" key="1">
    <citation type="submission" date="2020-04" db="EMBL/GenBank/DDBJ databases">
        <authorList>
            <person name="Chakraborty B."/>
            <person name="Walker A.R."/>
            <person name="Burne R.A."/>
        </authorList>
    </citation>
    <scope>NUCLEOTIDE SEQUENCE [LARGE SCALE GENOMIC DNA]</scope>
    <source>
        <strain evidence="1">BCA8</strain>
    </source>
</reference>
<comment type="caution">
    <text evidence="1">The sequence shown here is derived from an EMBL/GenBank/DDBJ whole genome shotgun (WGS) entry which is preliminary data.</text>
</comment>
<proteinExistence type="predicted"/>
<accession>A0A7Y0VBL0</accession>
<organism evidence="1">
    <name type="scientific">Streptococcus sanguinis</name>
    <dbReference type="NCBI Taxonomy" id="1305"/>
    <lineage>
        <taxon>Bacteria</taxon>
        <taxon>Bacillati</taxon>
        <taxon>Bacillota</taxon>
        <taxon>Bacilli</taxon>
        <taxon>Lactobacillales</taxon>
        <taxon>Streptococcaceae</taxon>
        <taxon>Streptococcus</taxon>
    </lineage>
</organism>
<sequence>MLSQEDLDLLLAYNAYLYKKLQKAFYQVILQSILIQRMGEALLLM</sequence>